<dbReference type="Proteomes" id="UP001055093">
    <property type="component" value="Unassembled WGS sequence"/>
</dbReference>
<proteinExistence type="inferred from homology"/>
<dbReference type="PANTHER" id="PTHR30157">
    <property type="entry name" value="FERRIC REDUCTASE, NADPH-DEPENDENT"/>
    <property type="match status" value="1"/>
</dbReference>
<dbReference type="PROSITE" id="PS51384">
    <property type="entry name" value="FAD_FR"/>
    <property type="match status" value="1"/>
</dbReference>
<dbReference type="InterPro" id="IPR007037">
    <property type="entry name" value="SIP_rossman_dom"/>
</dbReference>
<reference evidence="3" key="2">
    <citation type="submission" date="2021-08" db="EMBL/GenBank/DDBJ databases">
        <authorList>
            <person name="Tani A."/>
            <person name="Ola A."/>
            <person name="Ogura Y."/>
            <person name="Katsura K."/>
            <person name="Hayashi T."/>
        </authorList>
    </citation>
    <scope>NUCLEOTIDE SEQUENCE</scope>
    <source>
        <strain evidence="3">DSM 14458</strain>
    </source>
</reference>
<reference evidence="3" key="1">
    <citation type="journal article" date="2021" name="Front. Microbiol.">
        <title>Comprehensive Comparative Genomics and Phenotyping of Methylobacterium Species.</title>
        <authorList>
            <person name="Alessa O."/>
            <person name="Ogura Y."/>
            <person name="Fujitani Y."/>
            <person name="Takami H."/>
            <person name="Hayashi T."/>
            <person name="Sahin N."/>
            <person name="Tani A."/>
        </authorList>
    </citation>
    <scope>NUCLEOTIDE SEQUENCE</scope>
    <source>
        <strain evidence="3">DSM 14458</strain>
    </source>
</reference>
<gene>
    <name evidence="3" type="primary">yqjH</name>
    <name evidence="3" type="ORF">BGCPKDLD_3696</name>
</gene>
<dbReference type="Gene3D" id="2.40.30.10">
    <property type="entry name" value="Translation factors"/>
    <property type="match status" value="1"/>
</dbReference>
<dbReference type="CDD" id="cd06193">
    <property type="entry name" value="siderophore_interacting"/>
    <property type="match status" value="1"/>
</dbReference>
<evidence type="ECO:0000313" key="3">
    <source>
        <dbReference type="EMBL" id="GJE77095.1"/>
    </source>
</evidence>
<dbReference type="InterPro" id="IPR017927">
    <property type="entry name" value="FAD-bd_FR_type"/>
</dbReference>
<dbReference type="Pfam" id="PF08021">
    <property type="entry name" value="FAD_binding_9"/>
    <property type="match status" value="1"/>
</dbReference>
<comment type="caution">
    <text evidence="3">The sequence shown here is derived from an EMBL/GenBank/DDBJ whole genome shotgun (WGS) entry which is preliminary data.</text>
</comment>
<dbReference type="InterPro" id="IPR039261">
    <property type="entry name" value="FNR_nucleotide-bd"/>
</dbReference>
<dbReference type="InterPro" id="IPR013113">
    <property type="entry name" value="SIP_FAD-bd"/>
</dbReference>
<dbReference type="SUPFAM" id="SSF63380">
    <property type="entry name" value="Riboflavin synthase domain-like"/>
    <property type="match status" value="1"/>
</dbReference>
<comment type="similarity">
    <text evidence="1">Belongs to the SIP oxidoreductase family.</text>
</comment>
<evidence type="ECO:0000259" key="2">
    <source>
        <dbReference type="PROSITE" id="PS51384"/>
    </source>
</evidence>
<dbReference type="InterPro" id="IPR039374">
    <property type="entry name" value="SIP_fam"/>
</dbReference>
<evidence type="ECO:0000256" key="1">
    <source>
        <dbReference type="ARBA" id="ARBA00035644"/>
    </source>
</evidence>
<evidence type="ECO:0000313" key="4">
    <source>
        <dbReference type="Proteomes" id="UP001055093"/>
    </source>
</evidence>
<sequence length="274" mass="30143">MSTDSPEGPRERMTRRQRHPVVLRQLSVLRTVPLGPAMRRITLTGPDLDGFASPGFDDHVKMFFAAPGHDRPVLPETGPDGLVFPETGPQPLGRDFTPRRYDPEARELDIDFALLHEGPASRWAAEARPGDPAWIAGPRGSFLVPFDFDWHLLVADETGLPALARRLEELPAMSRAVALIETHDGEPFVALAHPVGAEIVWVRRGEGHGAAIVAALRGLTFPAGYCYAWIAAESAVAKSLRTVLIDERGADRRYVRAHGYWRQGAAAVHDDFDI</sequence>
<dbReference type="Gene3D" id="3.40.50.80">
    <property type="entry name" value="Nucleotide-binding domain of ferredoxin-NADP reductase (FNR) module"/>
    <property type="match status" value="1"/>
</dbReference>
<dbReference type="PANTHER" id="PTHR30157:SF0">
    <property type="entry name" value="NADPH-DEPENDENT FERRIC-CHELATE REDUCTASE"/>
    <property type="match status" value="1"/>
</dbReference>
<name>A0ABQ4UZ41_9HYPH</name>
<dbReference type="Pfam" id="PF04954">
    <property type="entry name" value="SIP"/>
    <property type="match status" value="1"/>
</dbReference>
<protein>
    <submittedName>
        <fullName evidence="3">NADPH-dependent ferric-chelate reductase</fullName>
    </submittedName>
</protein>
<dbReference type="EMBL" id="BPRE01000012">
    <property type="protein sequence ID" value="GJE77095.1"/>
    <property type="molecule type" value="Genomic_DNA"/>
</dbReference>
<organism evidence="3 4">
    <name type="scientific">Methylorubrum suomiense</name>
    <dbReference type="NCBI Taxonomy" id="144191"/>
    <lineage>
        <taxon>Bacteria</taxon>
        <taxon>Pseudomonadati</taxon>
        <taxon>Pseudomonadota</taxon>
        <taxon>Alphaproteobacteria</taxon>
        <taxon>Hyphomicrobiales</taxon>
        <taxon>Methylobacteriaceae</taxon>
        <taxon>Methylorubrum</taxon>
    </lineage>
</organism>
<dbReference type="InterPro" id="IPR017938">
    <property type="entry name" value="Riboflavin_synthase-like_b-brl"/>
</dbReference>
<feature type="domain" description="FAD-binding FR-type" evidence="2">
    <location>
        <begin position="21"/>
        <end position="145"/>
    </location>
</feature>
<accession>A0ABQ4UZ41</accession>
<keyword evidence="4" id="KW-1185">Reference proteome</keyword>